<sequence>MALIAHSATARARWTLTALLRRLQPTVSARRIKSVSLAVDDVAAEAAVHSNRPRRAKRSYPPPRDSLFEQTTMAREMFRL</sequence>
<evidence type="ECO:0000313" key="1">
    <source>
        <dbReference type="EMBL" id="GJF14096.1"/>
    </source>
</evidence>
<protein>
    <submittedName>
        <fullName evidence="1">Uncharacterized protein</fullName>
    </submittedName>
</protein>
<gene>
    <name evidence="1" type="ORF">NGTWS1702_15430</name>
</gene>
<comment type="caution">
    <text evidence="1">The sequence shown here is derived from an EMBL/GenBank/DDBJ whole genome shotgun (WGS) entry which is preliminary data.</text>
</comment>
<dbReference type="EMBL" id="BPRH01001627">
    <property type="protein sequence ID" value="GJF14096.1"/>
    <property type="molecule type" value="Genomic_DNA"/>
</dbReference>
<name>A0ABQ4VCN8_9MYCO</name>
<organism evidence="1 2">
    <name type="scientific">Mycolicibacterium cyprinidarum</name>
    <dbReference type="NCBI Taxonomy" id="2860311"/>
    <lineage>
        <taxon>Bacteria</taxon>
        <taxon>Bacillati</taxon>
        <taxon>Actinomycetota</taxon>
        <taxon>Actinomycetes</taxon>
        <taxon>Mycobacteriales</taxon>
        <taxon>Mycobacteriaceae</taxon>
        <taxon>Mycolicibacterium</taxon>
    </lineage>
</organism>
<evidence type="ECO:0000313" key="2">
    <source>
        <dbReference type="Proteomes" id="UP001060504"/>
    </source>
</evidence>
<accession>A0ABQ4VCN8</accession>
<dbReference type="Proteomes" id="UP001060504">
    <property type="component" value="Unassembled WGS sequence"/>
</dbReference>
<reference evidence="1 2" key="1">
    <citation type="submission" date="2021-08" db="EMBL/GenBank/DDBJ databases">
        <title>Draft genome sequence of Mycolicibacterium sp. NGTWS1702 strain.</title>
        <authorList>
            <person name="Matsumoto M."/>
            <person name="Tang B.C.C."/>
            <person name="Machida Y."/>
            <person name="Matoyama H."/>
            <person name="Kishihara T."/>
            <person name="Sato S."/>
            <person name="Kondo I."/>
            <person name="Sano M."/>
            <person name="Kato G."/>
        </authorList>
    </citation>
    <scope>NUCLEOTIDE SEQUENCE [LARGE SCALE GENOMIC DNA]</scope>
    <source>
        <strain evidence="1 2">NGTWSNA01</strain>
    </source>
</reference>
<keyword evidence="2" id="KW-1185">Reference proteome</keyword>
<proteinExistence type="predicted"/>